<comment type="caution">
    <text evidence="2">The sequence shown here is derived from an EMBL/GenBank/DDBJ whole genome shotgun (WGS) entry which is preliminary data.</text>
</comment>
<accession>M5F3X4</accession>
<dbReference type="STRING" id="1297569.MESS2_330025"/>
<reference evidence="2 3" key="1">
    <citation type="submission" date="2013-02" db="EMBL/GenBank/DDBJ databases">
        <authorList>
            <person name="Genoscope - CEA"/>
        </authorList>
    </citation>
    <scope>NUCLEOTIDE SEQUENCE [LARGE SCALE GENOMIC DNA]</scope>
    <source>
        <strain evidence="2 3">STM 2683</strain>
    </source>
</reference>
<evidence type="ECO:0000313" key="2">
    <source>
        <dbReference type="EMBL" id="CCV06566.1"/>
    </source>
</evidence>
<evidence type="ECO:0000313" key="3">
    <source>
        <dbReference type="Proteomes" id="UP000012062"/>
    </source>
</evidence>
<dbReference type="Proteomes" id="UP000012062">
    <property type="component" value="Unassembled WGS sequence"/>
</dbReference>
<protein>
    <submittedName>
        <fullName evidence="2">Uncharacterized protein</fullName>
    </submittedName>
</protein>
<proteinExistence type="predicted"/>
<sequence length="65" mass="6777">MHLSVPERSQAFAVGVAAGDADILELIVGHLQQDQPAAPALEQAPDPARERPDQAHEATDIGSPA</sequence>
<dbReference type="AlphaFoldDB" id="M5F3X4"/>
<feature type="compositionally biased region" description="Basic and acidic residues" evidence="1">
    <location>
        <begin position="47"/>
        <end position="59"/>
    </location>
</feature>
<gene>
    <name evidence="2" type="ORF">MESS2_330025</name>
</gene>
<feature type="region of interest" description="Disordered" evidence="1">
    <location>
        <begin position="34"/>
        <end position="65"/>
    </location>
</feature>
<name>M5F3X4_9HYPH</name>
<keyword evidence="3" id="KW-1185">Reference proteome</keyword>
<evidence type="ECO:0000256" key="1">
    <source>
        <dbReference type="SAM" id="MobiDB-lite"/>
    </source>
</evidence>
<dbReference type="EMBL" id="CAUM01000099">
    <property type="protein sequence ID" value="CCV06566.1"/>
    <property type="molecule type" value="Genomic_DNA"/>
</dbReference>
<organism evidence="2 3">
    <name type="scientific">Mesorhizobium metallidurans STM 2683</name>
    <dbReference type="NCBI Taxonomy" id="1297569"/>
    <lineage>
        <taxon>Bacteria</taxon>
        <taxon>Pseudomonadati</taxon>
        <taxon>Pseudomonadota</taxon>
        <taxon>Alphaproteobacteria</taxon>
        <taxon>Hyphomicrobiales</taxon>
        <taxon>Phyllobacteriaceae</taxon>
        <taxon>Mesorhizobium</taxon>
    </lineage>
</organism>